<reference evidence="1" key="3">
    <citation type="submission" date="2020-02" db="EMBL/GenBank/DDBJ databases">
        <authorList>
            <person name="Sarangi A.N."/>
            <person name="Ghosh S."/>
            <person name="Mukherjee M."/>
            <person name="Tripathy S."/>
        </authorList>
    </citation>
    <scope>NUCLEOTIDE SEQUENCE</scope>
    <source>
        <strain evidence="1">BDU141951</strain>
    </source>
</reference>
<reference evidence="1" key="1">
    <citation type="submission" date="2014-11" db="EMBL/GenBank/DDBJ databases">
        <authorList>
            <person name="Malar M.C."/>
            <person name="Sen D."/>
            <person name="Tripathy S."/>
        </authorList>
    </citation>
    <scope>NUCLEOTIDE SEQUENCE</scope>
    <source>
        <strain evidence="1">BDU141951</strain>
    </source>
</reference>
<dbReference type="EMBL" id="JTHE02000002">
    <property type="protein sequence ID" value="NEV65507.1"/>
    <property type="molecule type" value="Genomic_DNA"/>
</dbReference>
<name>A0A0C1YBE8_9CYAN</name>
<reference evidence="1" key="2">
    <citation type="journal article" date="2015" name="Genome Announc.">
        <title>Draft Genome Sequence of Filamentous Marine Cyanobacterium Lyngbya confervoides Strain BDU141951.</title>
        <authorList>
            <person name="Chandrababunaidu M.M."/>
            <person name="Sen D."/>
            <person name="Tripathy S."/>
        </authorList>
    </citation>
    <scope>NUCLEOTIDE SEQUENCE</scope>
    <source>
        <strain evidence="1">BDU141951</strain>
    </source>
</reference>
<gene>
    <name evidence="1" type="ORF">QQ91_000065</name>
</gene>
<proteinExistence type="predicted"/>
<sequence length="392" mass="43244">MTKVLQAFRAGQLSQADLLRALVGYADWRVQMDEGGQPEIVPDDRGTQFVIAESDVDQGQVVSGRSLVNELAPSIGGIAFDPEADWGLLWRPERLPELQQWSQIVELEQALLKPGPNQVSTLLNGPWWGVVEPGQTELATFRQEHREGGEYRFSLNAVTLLTAPDAVETFRVTQKFRKLEAIALDSEFWQNLASRADYAGICVNPLTPRYVLLPPHLPAALVAGRDVRPGAGPLPARTLAEIELWLDLMGARPDRRSHQIQPSAGGLTVAYEAWWGYEPRPLLFTLPASSSEVSGAFGETPSEILCAGLMVRYVRGKLAGLPRFRWQANADQRQRAAKALRVVNDLSQFIEAGRIPFAAIRTPQGAELWRLEPDAFTASAIAKLQQRAEALA</sequence>
<evidence type="ECO:0000313" key="1">
    <source>
        <dbReference type="EMBL" id="NEV65507.1"/>
    </source>
</evidence>
<organism evidence="1">
    <name type="scientific">Lyngbya confervoides BDU141951</name>
    <dbReference type="NCBI Taxonomy" id="1574623"/>
    <lineage>
        <taxon>Bacteria</taxon>
        <taxon>Bacillati</taxon>
        <taxon>Cyanobacteriota</taxon>
        <taxon>Cyanophyceae</taxon>
        <taxon>Oscillatoriophycideae</taxon>
        <taxon>Oscillatoriales</taxon>
        <taxon>Microcoleaceae</taxon>
        <taxon>Lyngbya</taxon>
    </lineage>
</organism>
<comment type="caution">
    <text evidence="1">The sequence shown here is derived from an EMBL/GenBank/DDBJ whole genome shotgun (WGS) entry which is preliminary data.</text>
</comment>
<accession>A0A0C1YBE8</accession>
<dbReference type="AlphaFoldDB" id="A0A0C1YBE8"/>
<protein>
    <submittedName>
        <fullName evidence="1">Uncharacterized protein</fullName>
    </submittedName>
</protein>